<sequence length="197" mass="20795">MKNSMKIAFASGAAVLAGMAGNAQAQDLNGFYAGISMNKAVGGDLQWTYYSDGGGDVGGAAMGVFLGYNFALQNGWVAGAELAFSESYDIDSYSGVQIEDVMDLKARLGKTFGKTYAYGILGYSSADVSWASAPDFMQADGSGVSYGLGIETSFDNNGFIGGEILRRNIDAKNDADPYNAYKVDDLTTISIRAGFRF</sequence>
<feature type="chain" id="PRO_5047372198" evidence="2">
    <location>
        <begin position="26"/>
        <end position="197"/>
    </location>
</feature>
<dbReference type="Pfam" id="PF13505">
    <property type="entry name" value="OMP_b-brl"/>
    <property type="match status" value="1"/>
</dbReference>
<keyword evidence="5" id="KW-1185">Reference proteome</keyword>
<comment type="caution">
    <text evidence="4">The sequence shown here is derived from an EMBL/GenBank/DDBJ whole genome shotgun (WGS) entry which is preliminary data.</text>
</comment>
<protein>
    <submittedName>
        <fullName evidence="4">Porin family protein</fullName>
    </submittedName>
</protein>
<dbReference type="EMBL" id="JAOWKW010000008">
    <property type="protein sequence ID" value="MCV2879403.1"/>
    <property type="molecule type" value="Genomic_DNA"/>
</dbReference>
<reference evidence="4 5" key="1">
    <citation type="submission" date="2022-10" db="EMBL/GenBank/DDBJ databases">
        <title>Sinirhodobacter sp. nov., isolated from ocean surface sediments.</title>
        <authorList>
            <person name="He W."/>
            <person name="Wang L."/>
            <person name="Zhang D.-F."/>
        </authorList>
    </citation>
    <scope>NUCLEOTIDE SEQUENCE [LARGE SCALE GENOMIC DNA]</scope>
    <source>
        <strain evidence="4 5">WL0115</strain>
    </source>
</reference>
<accession>A0ABT3A0F2</accession>
<evidence type="ECO:0000256" key="2">
    <source>
        <dbReference type="SAM" id="SignalP"/>
    </source>
</evidence>
<evidence type="ECO:0000256" key="1">
    <source>
        <dbReference type="ARBA" id="ARBA00022729"/>
    </source>
</evidence>
<organism evidence="4 5">
    <name type="scientific">Sedimentimonas flavescens</name>
    <dbReference type="NCBI Taxonomy" id="2851012"/>
    <lineage>
        <taxon>Bacteria</taxon>
        <taxon>Pseudomonadati</taxon>
        <taxon>Pseudomonadota</taxon>
        <taxon>Alphaproteobacteria</taxon>
        <taxon>Rhodobacterales</taxon>
        <taxon>Rhodobacter group</taxon>
        <taxon>Sedimentimonas</taxon>
    </lineage>
</organism>
<dbReference type="InterPro" id="IPR027385">
    <property type="entry name" value="Beta-barrel_OMP"/>
</dbReference>
<keyword evidence="1 2" id="KW-0732">Signal</keyword>
<evidence type="ECO:0000313" key="5">
    <source>
        <dbReference type="Proteomes" id="UP001526166"/>
    </source>
</evidence>
<feature type="signal peptide" evidence="2">
    <location>
        <begin position="1"/>
        <end position="25"/>
    </location>
</feature>
<dbReference type="Proteomes" id="UP001526166">
    <property type="component" value="Unassembled WGS sequence"/>
</dbReference>
<evidence type="ECO:0000313" key="4">
    <source>
        <dbReference type="EMBL" id="MCV2879403.1"/>
    </source>
</evidence>
<feature type="domain" description="Outer membrane protein beta-barrel" evidence="3">
    <location>
        <begin position="12"/>
        <end position="197"/>
    </location>
</feature>
<evidence type="ECO:0000259" key="3">
    <source>
        <dbReference type="Pfam" id="PF13505"/>
    </source>
</evidence>
<gene>
    <name evidence="4" type="ORF">OE699_11100</name>
</gene>
<dbReference type="InterPro" id="IPR011250">
    <property type="entry name" value="OMP/PagP_B-barrel"/>
</dbReference>
<dbReference type="RefSeq" id="WP_263848053.1">
    <property type="nucleotide sequence ID" value="NZ_JAOWKW010000008.1"/>
</dbReference>
<proteinExistence type="predicted"/>
<dbReference type="Gene3D" id="2.40.160.20">
    <property type="match status" value="1"/>
</dbReference>
<dbReference type="SUPFAM" id="SSF56925">
    <property type="entry name" value="OMPA-like"/>
    <property type="match status" value="1"/>
</dbReference>
<name>A0ABT3A0F2_9RHOB</name>